<dbReference type="InterPro" id="IPR008969">
    <property type="entry name" value="CarboxyPept-like_regulatory"/>
</dbReference>
<protein>
    <recommendedName>
        <fullName evidence="3">Carboxypeptidase regulatory-like domain-containing protein</fullName>
    </recommendedName>
</protein>
<evidence type="ECO:0000313" key="2">
    <source>
        <dbReference type="Proteomes" id="UP000254968"/>
    </source>
</evidence>
<dbReference type="AlphaFoldDB" id="A0A378I258"/>
<dbReference type="InterPro" id="IPR013784">
    <property type="entry name" value="Carb-bd-like_fold"/>
</dbReference>
<proteinExistence type="predicted"/>
<evidence type="ECO:0000313" key="1">
    <source>
        <dbReference type="EMBL" id="STX28810.1"/>
    </source>
</evidence>
<dbReference type="SUPFAM" id="SSF49464">
    <property type="entry name" value="Carboxypeptidase regulatory domain-like"/>
    <property type="match status" value="1"/>
</dbReference>
<keyword evidence="2" id="KW-1185">Reference proteome</keyword>
<evidence type="ECO:0008006" key="3">
    <source>
        <dbReference type="Google" id="ProtNLM"/>
    </source>
</evidence>
<dbReference type="EMBL" id="UGNV01000001">
    <property type="protein sequence ID" value="STX28810.1"/>
    <property type="molecule type" value="Genomic_DNA"/>
</dbReference>
<gene>
    <name evidence="1" type="ORF">NCTC13315_01344</name>
</gene>
<accession>A0A378I258</accession>
<name>A0A378I258_9GAMM</name>
<reference evidence="1 2" key="1">
    <citation type="submission" date="2018-06" db="EMBL/GenBank/DDBJ databases">
        <authorList>
            <consortium name="Pathogen Informatics"/>
            <person name="Doyle S."/>
        </authorList>
    </citation>
    <scope>NUCLEOTIDE SEQUENCE [LARGE SCALE GENOMIC DNA]</scope>
    <source>
        <strain evidence="1 2">NCTC13315</strain>
    </source>
</reference>
<sequence>MQQPIENATALISGFAISFISGKPIPDATITVIENEQLKFKTDDAGKFGPFEWPVGQPITLVLEKPGSFWSGFKTTQTATMIVPPEGINNDDFLKNISFQVPSNFIYKLFALAMGEKEDPNACQVAATVTPPNMTLADLPQGIEGVKVTLSPNLNKKPFYFGILPITKKTNPFSRKLASTSLDGGIAFVNVPPGDYTLEAQKDGMVFSKVNIKARSGVLVNASPPYGPTVLAE</sequence>
<dbReference type="Proteomes" id="UP000254968">
    <property type="component" value="Unassembled WGS sequence"/>
</dbReference>
<dbReference type="GO" id="GO:0030246">
    <property type="term" value="F:carbohydrate binding"/>
    <property type="evidence" value="ECO:0007669"/>
    <property type="project" value="InterPro"/>
</dbReference>
<organism evidence="1 2">
    <name type="scientific">Legionella beliardensis</name>
    <dbReference type="NCBI Taxonomy" id="91822"/>
    <lineage>
        <taxon>Bacteria</taxon>
        <taxon>Pseudomonadati</taxon>
        <taxon>Pseudomonadota</taxon>
        <taxon>Gammaproteobacteria</taxon>
        <taxon>Legionellales</taxon>
        <taxon>Legionellaceae</taxon>
        <taxon>Legionella</taxon>
    </lineage>
</organism>
<dbReference type="RefSeq" id="WP_242604165.1">
    <property type="nucleotide sequence ID" value="NZ_CAAAHO010000001.1"/>
</dbReference>
<dbReference type="SUPFAM" id="SSF49452">
    <property type="entry name" value="Starch-binding domain-like"/>
    <property type="match status" value="1"/>
</dbReference>